<keyword evidence="8 11" id="KW-0508">mRNA splicing</keyword>
<evidence type="ECO:0000256" key="1">
    <source>
        <dbReference type="ARBA" id="ARBA00004123"/>
    </source>
</evidence>
<reference evidence="13 14" key="1">
    <citation type="submission" date="2010-05" db="EMBL/GenBank/DDBJ databases">
        <title>The Genome Sequence of Thecamonas trahens ATCC 50062.</title>
        <authorList>
            <consortium name="The Broad Institute Genome Sequencing Platform"/>
            <person name="Russ C."/>
            <person name="Cuomo C."/>
            <person name="Shea T."/>
            <person name="Young S.K."/>
            <person name="Zeng Q."/>
            <person name="Koehrsen M."/>
            <person name="Haas B."/>
            <person name="Borodovsky M."/>
            <person name="Guigo R."/>
            <person name="Alvarado L."/>
            <person name="Berlin A."/>
            <person name="Bochicchio J."/>
            <person name="Borenstein D."/>
            <person name="Chapman S."/>
            <person name="Chen Z."/>
            <person name="Freedman E."/>
            <person name="Gellesch M."/>
            <person name="Goldberg J."/>
            <person name="Griggs A."/>
            <person name="Gujja S."/>
            <person name="Heilman E."/>
            <person name="Heiman D."/>
            <person name="Hepburn T."/>
            <person name="Howarth C."/>
            <person name="Jen D."/>
            <person name="Larson L."/>
            <person name="Mehta T."/>
            <person name="Park D."/>
            <person name="Pearson M."/>
            <person name="Roberts A."/>
            <person name="Saif S."/>
            <person name="Shenoy N."/>
            <person name="Sisk P."/>
            <person name="Stolte C."/>
            <person name="Sykes S."/>
            <person name="Thomson T."/>
            <person name="Walk T."/>
            <person name="White J."/>
            <person name="Yandava C."/>
            <person name="Burger G."/>
            <person name="Gray M.W."/>
            <person name="Holland P.W.H."/>
            <person name="King N."/>
            <person name="Lang F.B.F."/>
            <person name="Roger A.J."/>
            <person name="Ruiz-Trillo I."/>
            <person name="Lander E."/>
            <person name="Nusbaum C."/>
        </authorList>
    </citation>
    <scope>NUCLEOTIDE SEQUENCE [LARGE SCALE GENOMIC DNA]</scope>
    <source>
        <strain evidence="13 14">ATCC 50062</strain>
    </source>
</reference>
<dbReference type="InterPro" id="IPR001163">
    <property type="entry name" value="Sm_dom_euk/arc"/>
</dbReference>
<dbReference type="eggNOG" id="KOG1774">
    <property type="taxonomic scope" value="Eukaryota"/>
</dbReference>
<dbReference type="GO" id="GO:0005682">
    <property type="term" value="C:U5 snRNP"/>
    <property type="evidence" value="ECO:0007669"/>
    <property type="project" value="UniProtKB-UniRule"/>
</dbReference>
<dbReference type="PANTHER" id="PTHR11193">
    <property type="entry name" value="SMALL NUCLEAR RIBONUCLEOPROTEIN E"/>
    <property type="match status" value="1"/>
</dbReference>
<evidence type="ECO:0000256" key="11">
    <source>
        <dbReference type="RuleBase" id="RU365053"/>
    </source>
</evidence>
<evidence type="ECO:0000256" key="3">
    <source>
        <dbReference type="ARBA" id="ARBA00006850"/>
    </source>
</evidence>
<evidence type="ECO:0000256" key="6">
    <source>
        <dbReference type="ARBA" id="ARBA00022728"/>
    </source>
</evidence>
<keyword evidence="7 11" id="KW-0694">RNA-binding</keyword>
<dbReference type="GO" id="GO:0005686">
    <property type="term" value="C:U2 snRNP"/>
    <property type="evidence" value="ECO:0007669"/>
    <property type="project" value="UniProtKB-UniRule"/>
</dbReference>
<dbReference type="Gene3D" id="2.30.30.100">
    <property type="match status" value="1"/>
</dbReference>
<keyword evidence="14" id="KW-1185">Reference proteome</keyword>
<keyword evidence="10 11" id="KW-0687">Ribonucleoprotein</keyword>
<dbReference type="GeneID" id="25562142"/>
<dbReference type="PROSITE" id="PS52002">
    <property type="entry name" value="SM"/>
    <property type="match status" value="1"/>
</dbReference>
<sequence length="103" mass="11349">MSETGEAMTQPINLIFRFLVQKMRVLVWLRDNTKLQIEGVIIGYDEFMNLTLTDAAEITLQKGKRIGEPVDIGRILLKGNNIALIQPAPVPVDDGAPAAMTEA</sequence>
<dbReference type="InterPro" id="IPR047575">
    <property type="entry name" value="Sm"/>
</dbReference>
<evidence type="ECO:0000313" key="13">
    <source>
        <dbReference type="EMBL" id="KNC47444.1"/>
    </source>
</evidence>
<dbReference type="GO" id="GO:0005737">
    <property type="term" value="C:cytoplasm"/>
    <property type="evidence" value="ECO:0007669"/>
    <property type="project" value="UniProtKB-SubCell"/>
</dbReference>
<dbReference type="AlphaFoldDB" id="A0A0L0D532"/>
<dbReference type="GO" id="GO:0046540">
    <property type="term" value="C:U4/U6 x U5 tri-snRNP complex"/>
    <property type="evidence" value="ECO:0007669"/>
    <property type="project" value="UniProtKB-UniRule"/>
</dbReference>
<comment type="function">
    <text evidence="11">Plays a role in pre-mRNA splicing as a core component of the spliceosomal U1, U2, U4 and U5 small nuclear ribonucleoproteins (snRNPs), the building blocks of the spliceosome.</text>
</comment>
<accession>A0A0L0D532</accession>
<dbReference type="GO" id="GO:0000387">
    <property type="term" value="P:spliceosomal snRNP assembly"/>
    <property type="evidence" value="ECO:0007669"/>
    <property type="project" value="UniProtKB-UniRule"/>
</dbReference>
<dbReference type="RefSeq" id="XP_013759381.1">
    <property type="nucleotide sequence ID" value="XM_013903927.1"/>
</dbReference>
<organism evidence="13 14">
    <name type="scientific">Thecamonas trahens ATCC 50062</name>
    <dbReference type="NCBI Taxonomy" id="461836"/>
    <lineage>
        <taxon>Eukaryota</taxon>
        <taxon>Apusozoa</taxon>
        <taxon>Apusomonadida</taxon>
        <taxon>Apusomonadidae</taxon>
        <taxon>Thecamonas</taxon>
    </lineage>
</organism>
<keyword evidence="9 11" id="KW-0539">Nucleus</keyword>
<dbReference type="CDD" id="cd01718">
    <property type="entry name" value="Sm_E"/>
    <property type="match status" value="1"/>
</dbReference>
<comment type="subcellular location">
    <subcellularLocation>
        <location evidence="2">Cytoplasm</location>
    </subcellularLocation>
    <subcellularLocation>
        <location evidence="1 11">Nucleus</location>
    </subcellularLocation>
</comment>
<evidence type="ECO:0000256" key="9">
    <source>
        <dbReference type="ARBA" id="ARBA00023242"/>
    </source>
</evidence>
<keyword evidence="6 11" id="KW-0747">Spliceosome</keyword>
<dbReference type="STRING" id="461836.A0A0L0D532"/>
<name>A0A0L0D532_THETB</name>
<evidence type="ECO:0000256" key="2">
    <source>
        <dbReference type="ARBA" id="ARBA00004496"/>
    </source>
</evidence>
<keyword evidence="5 11" id="KW-0507">mRNA processing</keyword>
<dbReference type="SMART" id="SM00651">
    <property type="entry name" value="Sm"/>
    <property type="match status" value="1"/>
</dbReference>
<dbReference type="GO" id="GO:0005685">
    <property type="term" value="C:U1 snRNP"/>
    <property type="evidence" value="ECO:0007669"/>
    <property type="project" value="UniProtKB-UniRule"/>
</dbReference>
<feature type="domain" description="Sm" evidence="12">
    <location>
        <begin position="12"/>
        <end position="91"/>
    </location>
</feature>
<dbReference type="GO" id="GO:0005681">
    <property type="term" value="C:spliceosomal complex"/>
    <property type="evidence" value="ECO:0007669"/>
    <property type="project" value="UniProtKB-KW"/>
</dbReference>
<evidence type="ECO:0000256" key="5">
    <source>
        <dbReference type="ARBA" id="ARBA00022664"/>
    </source>
</evidence>
<comment type="similarity">
    <text evidence="3 11">Belongs to the snRNP Sm proteins family.</text>
</comment>
<dbReference type="Pfam" id="PF01423">
    <property type="entry name" value="LSM"/>
    <property type="match status" value="1"/>
</dbReference>
<evidence type="ECO:0000256" key="7">
    <source>
        <dbReference type="ARBA" id="ARBA00022884"/>
    </source>
</evidence>
<evidence type="ECO:0000259" key="12">
    <source>
        <dbReference type="PROSITE" id="PS52002"/>
    </source>
</evidence>
<dbReference type="OrthoDB" id="25620at2759"/>
<keyword evidence="4" id="KW-0963">Cytoplasm</keyword>
<protein>
    <recommendedName>
        <fullName evidence="11">Small nuclear ribonucleoprotein E</fullName>
        <shortName evidence="11">snRNP-E</shortName>
    </recommendedName>
    <alternativeName>
        <fullName evidence="11">Sm protein E</fullName>
    </alternativeName>
</protein>
<dbReference type="OMA" id="KVMTQPI"/>
<dbReference type="GO" id="GO:0005687">
    <property type="term" value="C:U4 snRNP"/>
    <property type="evidence" value="ECO:0007669"/>
    <property type="project" value="UniProtKB-UniRule"/>
</dbReference>
<dbReference type="GO" id="GO:0003723">
    <property type="term" value="F:RNA binding"/>
    <property type="evidence" value="ECO:0007669"/>
    <property type="project" value="UniProtKB-KW"/>
</dbReference>
<dbReference type="InterPro" id="IPR010920">
    <property type="entry name" value="LSM_dom_sf"/>
</dbReference>
<evidence type="ECO:0000256" key="10">
    <source>
        <dbReference type="ARBA" id="ARBA00023274"/>
    </source>
</evidence>
<dbReference type="InterPro" id="IPR027078">
    <property type="entry name" value="snRNP-E"/>
</dbReference>
<dbReference type="Proteomes" id="UP000054408">
    <property type="component" value="Unassembled WGS sequence"/>
</dbReference>
<evidence type="ECO:0000313" key="14">
    <source>
        <dbReference type="Proteomes" id="UP000054408"/>
    </source>
</evidence>
<evidence type="ECO:0000256" key="8">
    <source>
        <dbReference type="ARBA" id="ARBA00023187"/>
    </source>
</evidence>
<proteinExistence type="inferred from homology"/>
<evidence type="ECO:0000256" key="4">
    <source>
        <dbReference type="ARBA" id="ARBA00022490"/>
    </source>
</evidence>
<gene>
    <name evidence="13" type="ORF">AMSG_02462</name>
</gene>
<dbReference type="SUPFAM" id="SSF50182">
    <property type="entry name" value="Sm-like ribonucleoproteins"/>
    <property type="match status" value="1"/>
</dbReference>
<dbReference type="EMBL" id="GL349447">
    <property type="protein sequence ID" value="KNC47444.1"/>
    <property type="molecule type" value="Genomic_DNA"/>
</dbReference>